<accession>A0A517L379</accession>
<feature type="signal peptide" evidence="2">
    <location>
        <begin position="1"/>
        <end position="21"/>
    </location>
</feature>
<reference evidence="3 4" key="1">
    <citation type="submission" date="2019-07" db="EMBL/GenBank/DDBJ databases">
        <title>Finished genome of Venturia effusa.</title>
        <authorList>
            <person name="Young C.A."/>
            <person name="Cox M.P."/>
            <person name="Ganley A.R.D."/>
            <person name="David W.J."/>
        </authorList>
    </citation>
    <scope>NUCLEOTIDE SEQUENCE [LARGE SCALE GENOMIC DNA]</scope>
    <source>
        <strain evidence="4">albino</strain>
    </source>
</reference>
<feature type="transmembrane region" description="Helical" evidence="1">
    <location>
        <begin position="216"/>
        <end position="237"/>
    </location>
</feature>
<evidence type="ECO:0000256" key="2">
    <source>
        <dbReference type="SAM" id="SignalP"/>
    </source>
</evidence>
<keyword evidence="2" id="KW-0732">Signal</keyword>
<keyword evidence="4" id="KW-1185">Reference proteome</keyword>
<dbReference type="OrthoDB" id="3061561at2759"/>
<sequence>MFMLILTSILIVSPSFQETYAAPISSSNATSPVVGFVPQNGDRDTLSLLFSCLLTLGLCVYSAVHLNIPPKNESVWRMRCRELQWCIIGLFGPELVVYAAWRQWSSARELKRQVNGMSYSRETLKKSWTFGSGTITQVESKNVLIDDYTLVHGYYGTMGGFAFERDSFPKNLASEIFGQHKRLTLTPRGVALLAQCGHLPFVSEAEIRDKNKADTVAKVLVCCQAGWMIVQVIARIAEPLPVTLLEVNTIGHVACALAMYLLWWHKPRQINEPTRLEGEWSASLCAYMYLTSQLSGRKHHKMPLNKSSNDTAAGALTCSLIHPAGLGRQEPSIEDTRPGSLSVYKLHVNEADGSELAESPSLSHDLASRAIAAHPALKTRLMCKTHSIVNCSGCTVLTIPAEEFLAPIISDWPTDQLLRRVDSLIMGAILWFATIAYGAIHTAAWNSYFPSTLEKWLWHASSIYVAFSGMVWVVINVAAKIFPGIDALWMRFLHRKTFWLTDVVIILLCTICGLAYIFSRAYLVVEAFVSLRELPKGAYETPSWTQVLPHL</sequence>
<keyword evidence="1" id="KW-1133">Transmembrane helix</keyword>
<feature type="transmembrane region" description="Helical" evidence="1">
    <location>
        <begin position="498"/>
        <end position="518"/>
    </location>
</feature>
<dbReference type="PANTHER" id="PTHR35043">
    <property type="entry name" value="TRANSCRIPTION FACTOR DOMAIN-CONTAINING PROTEIN"/>
    <property type="match status" value="1"/>
</dbReference>
<dbReference type="PANTHER" id="PTHR35043:SF7">
    <property type="entry name" value="TRANSCRIPTION FACTOR DOMAIN-CONTAINING PROTEIN"/>
    <property type="match status" value="1"/>
</dbReference>
<keyword evidence="1" id="KW-0472">Membrane</keyword>
<feature type="transmembrane region" description="Helical" evidence="1">
    <location>
        <begin position="45"/>
        <end position="68"/>
    </location>
</feature>
<feature type="transmembrane region" description="Helical" evidence="1">
    <location>
        <begin position="456"/>
        <end position="478"/>
    </location>
</feature>
<evidence type="ECO:0000313" key="4">
    <source>
        <dbReference type="Proteomes" id="UP000316270"/>
    </source>
</evidence>
<feature type="transmembrane region" description="Helical" evidence="1">
    <location>
        <begin position="424"/>
        <end position="444"/>
    </location>
</feature>
<name>A0A517L379_9PEZI</name>
<keyword evidence="1" id="KW-0812">Transmembrane</keyword>
<gene>
    <name evidence="3" type="ORF">FKW77_005027</name>
</gene>
<evidence type="ECO:0000256" key="1">
    <source>
        <dbReference type="SAM" id="Phobius"/>
    </source>
</evidence>
<dbReference type="STRING" id="50376.A0A517L379"/>
<protein>
    <submittedName>
        <fullName evidence="3">Uncharacterized protein</fullName>
    </submittedName>
</protein>
<proteinExistence type="predicted"/>
<organism evidence="3 4">
    <name type="scientific">Venturia effusa</name>
    <dbReference type="NCBI Taxonomy" id="50376"/>
    <lineage>
        <taxon>Eukaryota</taxon>
        <taxon>Fungi</taxon>
        <taxon>Dikarya</taxon>
        <taxon>Ascomycota</taxon>
        <taxon>Pezizomycotina</taxon>
        <taxon>Dothideomycetes</taxon>
        <taxon>Pleosporomycetidae</taxon>
        <taxon>Venturiales</taxon>
        <taxon>Venturiaceae</taxon>
        <taxon>Venturia</taxon>
    </lineage>
</organism>
<dbReference type="AlphaFoldDB" id="A0A517L379"/>
<dbReference type="EMBL" id="CP042188">
    <property type="protein sequence ID" value="QDS70094.1"/>
    <property type="molecule type" value="Genomic_DNA"/>
</dbReference>
<evidence type="ECO:0000313" key="3">
    <source>
        <dbReference type="EMBL" id="QDS70094.1"/>
    </source>
</evidence>
<dbReference type="Proteomes" id="UP000316270">
    <property type="component" value="Chromosome 4"/>
</dbReference>
<feature type="chain" id="PRO_5022173404" evidence="2">
    <location>
        <begin position="22"/>
        <end position="551"/>
    </location>
</feature>
<feature type="transmembrane region" description="Helical" evidence="1">
    <location>
        <begin position="249"/>
        <end position="265"/>
    </location>
</feature>